<sequence>MAEGISIGATQKWPVVAGGVGQRRWTAEVRAIALDRPVFSR</sequence>
<proteinExistence type="predicted"/>
<comment type="caution">
    <text evidence="1">The sequence shown here is derived from an EMBL/GenBank/DDBJ whole genome shotgun (WGS) entry which is preliminary data.</text>
</comment>
<reference evidence="1 2" key="1">
    <citation type="submission" date="2013-12" db="EMBL/GenBank/DDBJ databases">
        <authorList>
            <person name="Zelazny A."/>
            <person name="Olivier K."/>
            <person name="Holland S."/>
            <person name="Lenaerts A."/>
            <person name="Ordway D."/>
            <person name="DeGroote M.A."/>
            <person name="Parker T."/>
            <person name="Sizemore C."/>
            <person name="Tallon L.J."/>
            <person name="Sadzewicz L.K."/>
            <person name="Sengamalay N."/>
            <person name="Fraser C.M."/>
            <person name="Hine E."/>
            <person name="Shefchek K.A."/>
            <person name="Das S.P."/>
            <person name="Tettelin H."/>
        </authorList>
    </citation>
    <scope>NUCLEOTIDE SEQUENCE [LARGE SCALE GENOMIC DNA]</scope>
    <source>
        <strain evidence="1 2">1948</strain>
    </source>
</reference>
<name>A0A829QH33_9MYCO</name>
<organism evidence="1 2">
    <name type="scientific">Mycobacteroides abscessus 1948</name>
    <dbReference type="NCBI Taxonomy" id="1299323"/>
    <lineage>
        <taxon>Bacteria</taxon>
        <taxon>Bacillati</taxon>
        <taxon>Actinomycetota</taxon>
        <taxon>Actinomycetes</taxon>
        <taxon>Mycobacteriales</taxon>
        <taxon>Mycobacteriaceae</taxon>
        <taxon>Mycobacteroides</taxon>
        <taxon>Mycobacteroides abscessus</taxon>
    </lineage>
</organism>
<dbReference type="EMBL" id="JAOH01000002">
    <property type="protein sequence ID" value="EUA62107.1"/>
    <property type="molecule type" value="Genomic_DNA"/>
</dbReference>
<dbReference type="AlphaFoldDB" id="A0A829QH33"/>
<protein>
    <submittedName>
        <fullName evidence="1">Uncharacterized protein</fullName>
    </submittedName>
</protein>
<gene>
    <name evidence="1" type="ORF">I542_2252</name>
</gene>
<accession>A0A829QH33</accession>
<evidence type="ECO:0000313" key="2">
    <source>
        <dbReference type="Proteomes" id="UP000021210"/>
    </source>
</evidence>
<dbReference type="Proteomes" id="UP000021210">
    <property type="component" value="Unassembled WGS sequence"/>
</dbReference>
<evidence type="ECO:0000313" key="1">
    <source>
        <dbReference type="EMBL" id="EUA62107.1"/>
    </source>
</evidence>